<gene>
    <name evidence="2" type="ORF">ILEXP_LOCUS41123</name>
</gene>
<dbReference type="Proteomes" id="UP001642360">
    <property type="component" value="Unassembled WGS sequence"/>
</dbReference>
<evidence type="ECO:0000313" key="3">
    <source>
        <dbReference type="Proteomes" id="UP001642360"/>
    </source>
</evidence>
<evidence type="ECO:0000313" key="2">
    <source>
        <dbReference type="EMBL" id="CAK9171550.1"/>
    </source>
</evidence>
<accession>A0ABC8TVG2</accession>
<name>A0ABC8TVG2_9AQUA</name>
<evidence type="ECO:0000256" key="1">
    <source>
        <dbReference type="SAM" id="MobiDB-lite"/>
    </source>
</evidence>
<organism evidence="2 3">
    <name type="scientific">Ilex paraguariensis</name>
    <name type="common">yerba mate</name>
    <dbReference type="NCBI Taxonomy" id="185542"/>
    <lineage>
        <taxon>Eukaryota</taxon>
        <taxon>Viridiplantae</taxon>
        <taxon>Streptophyta</taxon>
        <taxon>Embryophyta</taxon>
        <taxon>Tracheophyta</taxon>
        <taxon>Spermatophyta</taxon>
        <taxon>Magnoliopsida</taxon>
        <taxon>eudicotyledons</taxon>
        <taxon>Gunneridae</taxon>
        <taxon>Pentapetalae</taxon>
        <taxon>asterids</taxon>
        <taxon>campanulids</taxon>
        <taxon>Aquifoliales</taxon>
        <taxon>Aquifoliaceae</taxon>
        <taxon>Ilex</taxon>
    </lineage>
</organism>
<sequence length="158" mass="16859">MPHWCFYEEVAIASYDLLGEEFTLRMKRGGSEIAIGRTAEIAITKEPKFTQLGLAQLTITQHKIVEIEHGGQNIGLDTNTSSTMGTGSNTGASTTPGNTSGVGEKLSVGKSINASVTVGGTTYLAVELEDRAELPSTSLALFTEDLRPRARLLTEQEG</sequence>
<proteinExistence type="predicted"/>
<dbReference type="AlphaFoldDB" id="A0ABC8TVG2"/>
<feature type="compositionally biased region" description="Low complexity" evidence="1">
    <location>
        <begin position="78"/>
        <end position="101"/>
    </location>
</feature>
<protein>
    <submittedName>
        <fullName evidence="2">Uncharacterized protein</fullName>
    </submittedName>
</protein>
<feature type="region of interest" description="Disordered" evidence="1">
    <location>
        <begin position="72"/>
        <end position="101"/>
    </location>
</feature>
<reference evidence="2 3" key="1">
    <citation type="submission" date="2024-02" db="EMBL/GenBank/DDBJ databases">
        <authorList>
            <person name="Vignale AGUSTIN F."/>
            <person name="Sosa J E."/>
            <person name="Modenutti C."/>
        </authorList>
    </citation>
    <scope>NUCLEOTIDE SEQUENCE [LARGE SCALE GENOMIC DNA]</scope>
</reference>
<dbReference type="EMBL" id="CAUOFW020005780">
    <property type="protein sequence ID" value="CAK9171550.1"/>
    <property type="molecule type" value="Genomic_DNA"/>
</dbReference>
<comment type="caution">
    <text evidence="2">The sequence shown here is derived from an EMBL/GenBank/DDBJ whole genome shotgun (WGS) entry which is preliminary data.</text>
</comment>
<keyword evidence="3" id="KW-1185">Reference proteome</keyword>